<proteinExistence type="predicted"/>
<feature type="compositionally biased region" description="Polar residues" evidence="1">
    <location>
        <begin position="67"/>
        <end position="83"/>
    </location>
</feature>
<protein>
    <submittedName>
        <fullName evidence="2">Uncharacterized protein</fullName>
    </submittedName>
</protein>
<gene>
    <name evidence="2" type="ORF">CesoFtcFv8_002119</name>
</gene>
<dbReference type="AlphaFoldDB" id="A0AAN8CXB4"/>
<keyword evidence="3" id="KW-1185">Reference proteome</keyword>
<comment type="caution">
    <text evidence="2">The sequence shown here is derived from an EMBL/GenBank/DDBJ whole genome shotgun (WGS) entry which is preliminary data.</text>
</comment>
<sequence>METPASPPLPRDEGHRGVCWRLLPVPALHRDPDSSAVWRPLPGRPPCALWVPDSPASSGGRGEGCNASGQNTVIPATGQQMETPASPPLPRDTGGLLEATAGSCAPPGP</sequence>
<evidence type="ECO:0000256" key="1">
    <source>
        <dbReference type="SAM" id="MobiDB-lite"/>
    </source>
</evidence>
<accession>A0AAN8CXB4</accession>
<organism evidence="2 3">
    <name type="scientific">Champsocephalus esox</name>
    <name type="common">pike icefish</name>
    <dbReference type="NCBI Taxonomy" id="159716"/>
    <lineage>
        <taxon>Eukaryota</taxon>
        <taxon>Metazoa</taxon>
        <taxon>Chordata</taxon>
        <taxon>Craniata</taxon>
        <taxon>Vertebrata</taxon>
        <taxon>Euteleostomi</taxon>
        <taxon>Actinopterygii</taxon>
        <taxon>Neopterygii</taxon>
        <taxon>Teleostei</taxon>
        <taxon>Neoteleostei</taxon>
        <taxon>Acanthomorphata</taxon>
        <taxon>Eupercaria</taxon>
        <taxon>Perciformes</taxon>
        <taxon>Notothenioidei</taxon>
        <taxon>Channichthyidae</taxon>
        <taxon>Champsocephalus</taxon>
    </lineage>
</organism>
<dbReference type="EMBL" id="JAULUE010002047">
    <property type="protein sequence ID" value="KAK5912222.1"/>
    <property type="molecule type" value="Genomic_DNA"/>
</dbReference>
<name>A0AAN8CXB4_9TELE</name>
<evidence type="ECO:0000313" key="2">
    <source>
        <dbReference type="EMBL" id="KAK5912222.1"/>
    </source>
</evidence>
<dbReference type="Proteomes" id="UP001335648">
    <property type="component" value="Unassembled WGS sequence"/>
</dbReference>
<evidence type="ECO:0000313" key="3">
    <source>
        <dbReference type="Proteomes" id="UP001335648"/>
    </source>
</evidence>
<feature type="region of interest" description="Disordered" evidence="1">
    <location>
        <begin position="52"/>
        <end position="109"/>
    </location>
</feature>
<reference evidence="2 3" key="1">
    <citation type="journal article" date="2023" name="Mol. Biol. Evol.">
        <title>Genomics of Secondarily Temperate Adaptation in the Only Non-Antarctic Icefish.</title>
        <authorList>
            <person name="Rivera-Colon A.G."/>
            <person name="Rayamajhi N."/>
            <person name="Minhas B.F."/>
            <person name="Madrigal G."/>
            <person name="Bilyk K.T."/>
            <person name="Yoon V."/>
            <person name="Hune M."/>
            <person name="Gregory S."/>
            <person name="Cheng C.H.C."/>
            <person name="Catchen J.M."/>
        </authorList>
    </citation>
    <scope>NUCLEOTIDE SEQUENCE [LARGE SCALE GENOMIC DNA]</scope>
    <source>
        <strain evidence="2">JC2023a</strain>
    </source>
</reference>